<accession>A0ABV0F371</accession>
<dbReference type="CDD" id="cd03357">
    <property type="entry name" value="LbH_MAT_GAT"/>
    <property type="match status" value="1"/>
</dbReference>
<evidence type="ECO:0000259" key="6">
    <source>
        <dbReference type="SMART" id="SM01266"/>
    </source>
</evidence>
<dbReference type="Gene3D" id="2.160.10.10">
    <property type="entry name" value="Hexapeptide repeat proteins"/>
    <property type="match status" value="1"/>
</dbReference>
<evidence type="ECO:0000313" key="8">
    <source>
        <dbReference type="Proteomes" id="UP001429357"/>
    </source>
</evidence>
<keyword evidence="2 5" id="KW-0808">Transferase</keyword>
<gene>
    <name evidence="7" type="ORF">BAU18_002046</name>
</gene>
<keyword evidence="8" id="KW-1185">Reference proteome</keyword>
<dbReference type="SUPFAM" id="SSF51161">
    <property type="entry name" value="Trimeric LpxA-like enzymes"/>
    <property type="match status" value="1"/>
</dbReference>
<reference evidence="7 8" key="2">
    <citation type="submission" date="2024-02" db="EMBL/GenBank/DDBJ databases">
        <title>The Genome Sequence of Enterococcus diestrammenae JM9A.</title>
        <authorList>
            <person name="Earl A."/>
            <person name="Manson A."/>
            <person name="Gilmore M."/>
            <person name="Sanders J."/>
            <person name="Shea T."/>
            <person name="Howe W."/>
            <person name="Livny J."/>
            <person name="Cuomo C."/>
            <person name="Neafsey D."/>
            <person name="Birren B."/>
        </authorList>
    </citation>
    <scope>NUCLEOTIDE SEQUENCE [LARGE SCALE GENOMIC DNA]</scope>
    <source>
        <strain evidence="7 8">JM9A</strain>
    </source>
</reference>
<dbReference type="PANTHER" id="PTHR43017">
    <property type="entry name" value="GALACTOSIDE O-ACETYLTRANSFERASE"/>
    <property type="match status" value="1"/>
</dbReference>
<dbReference type="InterPro" id="IPR039369">
    <property type="entry name" value="LacA-like"/>
</dbReference>
<comment type="caution">
    <text evidence="7">The sequence shown here is derived from an EMBL/GenBank/DDBJ whole genome shotgun (WGS) entry which is preliminary data.</text>
</comment>
<keyword evidence="3" id="KW-0677">Repeat</keyword>
<dbReference type="SMART" id="SM01266">
    <property type="entry name" value="Mac"/>
    <property type="match status" value="1"/>
</dbReference>
<dbReference type="Pfam" id="PF12464">
    <property type="entry name" value="Mac"/>
    <property type="match status" value="1"/>
</dbReference>
<evidence type="ECO:0000256" key="5">
    <source>
        <dbReference type="RuleBase" id="RU367021"/>
    </source>
</evidence>
<sequence>MKEMQSKQTEAIKEQMASGEIYFENEEILAEQAGYRDLLFQFNHTLPSKTAEKQAILEKLLGAFGEGSYIEPPFSANWGKNTYFGKGVYANSHLTLVDDTKIMIGDRVMMGPNVSLCTAGHPLSPELRRQAAQFNKPVTIGDNVWLGAGVTVLPGVTIGENTVIGAHSLVTKDVPANVLAFGTPCQVIRQLSSEEQLPNGEGLR</sequence>
<evidence type="ECO:0000256" key="4">
    <source>
        <dbReference type="ARBA" id="ARBA00023315"/>
    </source>
</evidence>
<dbReference type="EC" id="2.3.1.-" evidence="5"/>
<feature type="domain" description="Maltose/galactoside acetyltransferase" evidence="6">
    <location>
        <begin position="13"/>
        <end position="66"/>
    </location>
</feature>
<dbReference type="EMBL" id="MAEI02000001">
    <property type="protein sequence ID" value="MEO1782452.1"/>
    <property type="molecule type" value="Genomic_DNA"/>
</dbReference>
<comment type="similarity">
    <text evidence="1 5">Belongs to the transferase hexapeptide repeat family.</text>
</comment>
<protein>
    <recommendedName>
        <fullName evidence="5">Acetyltransferase</fullName>
        <ecNumber evidence="5">2.3.1.-</ecNumber>
    </recommendedName>
</protein>
<dbReference type="InterPro" id="IPR024688">
    <property type="entry name" value="Mac_dom"/>
</dbReference>
<dbReference type="Proteomes" id="UP001429357">
    <property type="component" value="Unassembled WGS sequence"/>
</dbReference>
<evidence type="ECO:0000256" key="3">
    <source>
        <dbReference type="ARBA" id="ARBA00022737"/>
    </source>
</evidence>
<dbReference type="InterPro" id="IPR001451">
    <property type="entry name" value="Hexapep"/>
</dbReference>
<evidence type="ECO:0000256" key="2">
    <source>
        <dbReference type="ARBA" id="ARBA00022679"/>
    </source>
</evidence>
<dbReference type="Pfam" id="PF00132">
    <property type="entry name" value="Hexapep"/>
    <property type="match status" value="1"/>
</dbReference>
<dbReference type="InterPro" id="IPR011004">
    <property type="entry name" value="Trimer_LpxA-like_sf"/>
</dbReference>
<organism evidence="7 8">
    <name type="scientific">Enterococcus diestrammenae</name>
    <dbReference type="NCBI Taxonomy" id="1155073"/>
    <lineage>
        <taxon>Bacteria</taxon>
        <taxon>Bacillati</taxon>
        <taxon>Bacillota</taxon>
        <taxon>Bacilli</taxon>
        <taxon>Lactobacillales</taxon>
        <taxon>Enterococcaceae</taxon>
        <taxon>Enterococcus</taxon>
    </lineage>
</organism>
<dbReference type="PANTHER" id="PTHR43017:SF1">
    <property type="entry name" value="ACETYLTRANSFERASE YJL218W-RELATED"/>
    <property type="match status" value="1"/>
</dbReference>
<reference evidence="8" key="1">
    <citation type="submission" date="2016-06" db="EMBL/GenBank/DDBJ databases">
        <title>Four novel species of enterococci isolated from chicken manure.</title>
        <authorList>
            <person name="Van Tyne D."/>
        </authorList>
    </citation>
    <scope>NUCLEOTIDE SEQUENCE [LARGE SCALE GENOMIC DNA]</scope>
    <source>
        <strain evidence="8">JM9A</strain>
    </source>
</reference>
<name>A0ABV0F371_9ENTE</name>
<keyword evidence="4 5" id="KW-0012">Acyltransferase</keyword>
<dbReference type="InterPro" id="IPR018357">
    <property type="entry name" value="Hexapep_transf_CS"/>
</dbReference>
<evidence type="ECO:0000313" key="7">
    <source>
        <dbReference type="EMBL" id="MEO1782452.1"/>
    </source>
</evidence>
<dbReference type="PROSITE" id="PS00101">
    <property type="entry name" value="HEXAPEP_TRANSFERASES"/>
    <property type="match status" value="1"/>
</dbReference>
<evidence type="ECO:0000256" key="1">
    <source>
        <dbReference type="ARBA" id="ARBA00007274"/>
    </source>
</evidence>
<proteinExistence type="inferred from homology"/>